<name>A0A834IE43_RHYFE</name>
<dbReference type="Proteomes" id="UP000625711">
    <property type="component" value="Unassembled WGS sequence"/>
</dbReference>
<evidence type="ECO:0000313" key="2">
    <source>
        <dbReference type="Proteomes" id="UP000625711"/>
    </source>
</evidence>
<dbReference type="AlphaFoldDB" id="A0A834IE43"/>
<accession>A0A834IE43</accession>
<reference evidence="1" key="1">
    <citation type="submission" date="2020-08" db="EMBL/GenBank/DDBJ databases">
        <title>Genome sequencing and assembly of the red palm weevil Rhynchophorus ferrugineus.</title>
        <authorList>
            <person name="Dias G.B."/>
            <person name="Bergman C.M."/>
            <person name="Manee M."/>
        </authorList>
    </citation>
    <scope>NUCLEOTIDE SEQUENCE</scope>
    <source>
        <strain evidence="1">AA-2017</strain>
        <tissue evidence="1">Whole larva</tissue>
    </source>
</reference>
<keyword evidence="2" id="KW-1185">Reference proteome</keyword>
<evidence type="ECO:0000313" key="1">
    <source>
        <dbReference type="EMBL" id="KAF7272202.1"/>
    </source>
</evidence>
<gene>
    <name evidence="1" type="ORF">GWI33_015000</name>
</gene>
<proteinExistence type="predicted"/>
<comment type="caution">
    <text evidence="1">The sequence shown here is derived from an EMBL/GenBank/DDBJ whole genome shotgun (WGS) entry which is preliminary data.</text>
</comment>
<protein>
    <submittedName>
        <fullName evidence="1">Uncharacterized protein</fullName>
    </submittedName>
</protein>
<organism evidence="1 2">
    <name type="scientific">Rhynchophorus ferrugineus</name>
    <name type="common">Red palm weevil</name>
    <name type="synonym">Curculio ferrugineus</name>
    <dbReference type="NCBI Taxonomy" id="354439"/>
    <lineage>
        <taxon>Eukaryota</taxon>
        <taxon>Metazoa</taxon>
        <taxon>Ecdysozoa</taxon>
        <taxon>Arthropoda</taxon>
        <taxon>Hexapoda</taxon>
        <taxon>Insecta</taxon>
        <taxon>Pterygota</taxon>
        <taxon>Neoptera</taxon>
        <taxon>Endopterygota</taxon>
        <taxon>Coleoptera</taxon>
        <taxon>Polyphaga</taxon>
        <taxon>Cucujiformia</taxon>
        <taxon>Curculionidae</taxon>
        <taxon>Dryophthorinae</taxon>
        <taxon>Rhynchophorus</taxon>
    </lineage>
</organism>
<sequence>MNTFISLKHLLSLNYLPFPFIDHAISARLSFSGRTQRSRICPQASVIAICCLATAKALPSGIGGLGGGSYGGGSYGGGGGGSSGGQVQLDGVPDIESYGGISYPNYNIIDLGEYAKGHVPGDEIKISRDSKITIPSPYPVKIPVPQPYPVPVDKPYPVVETKYVKVPYPVTQVLEKKVPYPVEVPKPYPVPISSGDGGQGLGGGLGGGFGGSFGGHQALEGNGYGVQESGVDLPANEGYDAGIGGGASASSYDARALEEQSYSGGAETGGWQPLGDVH</sequence>
<dbReference type="OrthoDB" id="6620433at2759"/>
<dbReference type="EMBL" id="JAACXV010013816">
    <property type="protein sequence ID" value="KAF7272202.1"/>
    <property type="molecule type" value="Genomic_DNA"/>
</dbReference>